<feature type="domain" description="PTS EIIB type-1" evidence="13">
    <location>
        <begin position="460"/>
        <end position="538"/>
    </location>
</feature>
<feature type="transmembrane region" description="Helical" evidence="12">
    <location>
        <begin position="192"/>
        <end position="212"/>
    </location>
</feature>
<keyword evidence="9 12" id="KW-1133">Transmembrane helix</keyword>
<feature type="transmembrane region" description="Helical" evidence="12">
    <location>
        <begin position="352"/>
        <end position="368"/>
    </location>
</feature>
<dbReference type="InterPro" id="IPR018113">
    <property type="entry name" value="PTrfase_EIIB_Cys"/>
</dbReference>
<dbReference type="PROSITE" id="PS51103">
    <property type="entry name" value="PTS_EIIC_TYPE_1"/>
    <property type="match status" value="1"/>
</dbReference>
<gene>
    <name evidence="15" type="ordered locus">Smon_0267</name>
</gene>
<dbReference type="GeneID" id="29674093"/>
<keyword evidence="4" id="KW-0762">Sugar transport</keyword>
<dbReference type="Pfam" id="PF02378">
    <property type="entry name" value="PTS_EIIC"/>
    <property type="match status" value="1"/>
</dbReference>
<keyword evidence="7 12" id="KW-0812">Transmembrane</keyword>
<feature type="transmembrane region" description="Helical" evidence="12">
    <location>
        <begin position="408"/>
        <end position="430"/>
    </location>
</feature>
<dbReference type="RefSeq" id="WP_012858308.1">
    <property type="nucleotide sequence ID" value="NC_013515.1"/>
</dbReference>
<name>D1AWS5_STRM9</name>
<evidence type="ECO:0000256" key="12">
    <source>
        <dbReference type="SAM" id="Phobius"/>
    </source>
</evidence>
<feature type="transmembrane region" description="Helical" evidence="12">
    <location>
        <begin position="62"/>
        <end position="87"/>
    </location>
</feature>
<dbReference type="GO" id="GO:0008982">
    <property type="term" value="F:protein-N(PI)-phosphohistidine-sugar phosphotransferase activity"/>
    <property type="evidence" value="ECO:0007669"/>
    <property type="project" value="InterPro"/>
</dbReference>
<evidence type="ECO:0000256" key="10">
    <source>
        <dbReference type="ARBA" id="ARBA00023136"/>
    </source>
</evidence>
<evidence type="ECO:0000256" key="7">
    <source>
        <dbReference type="ARBA" id="ARBA00022692"/>
    </source>
</evidence>
<feature type="transmembrane region" description="Helical" evidence="12">
    <location>
        <begin position="375"/>
        <end position="396"/>
    </location>
</feature>
<evidence type="ECO:0000256" key="5">
    <source>
        <dbReference type="ARBA" id="ARBA00022679"/>
    </source>
</evidence>
<feature type="transmembrane region" description="Helical" evidence="12">
    <location>
        <begin position="218"/>
        <end position="236"/>
    </location>
</feature>
<evidence type="ECO:0000256" key="9">
    <source>
        <dbReference type="ARBA" id="ARBA00022989"/>
    </source>
</evidence>
<dbReference type="PROSITE" id="PS51098">
    <property type="entry name" value="PTS_EIIB_TYPE_1"/>
    <property type="match status" value="1"/>
</dbReference>
<dbReference type="InterPro" id="IPR036878">
    <property type="entry name" value="Glu_permease_IIB"/>
</dbReference>
<evidence type="ECO:0000256" key="2">
    <source>
        <dbReference type="ARBA" id="ARBA00022448"/>
    </source>
</evidence>
<keyword evidence="16" id="KW-1185">Reference proteome</keyword>
<keyword evidence="10 12" id="KW-0472">Membrane</keyword>
<dbReference type="KEGG" id="smf:Smon_0267"/>
<keyword evidence="8" id="KW-0418">Kinase</keyword>
<dbReference type="AlphaFoldDB" id="D1AWS5"/>
<dbReference type="eggNOG" id="COG1263">
    <property type="taxonomic scope" value="Bacteria"/>
</dbReference>
<dbReference type="EMBL" id="CP001779">
    <property type="protein sequence ID" value="ACZ00751.1"/>
    <property type="molecule type" value="Genomic_DNA"/>
</dbReference>
<dbReference type="NCBIfam" id="TIGR00826">
    <property type="entry name" value="EIIB_glc"/>
    <property type="match status" value="1"/>
</dbReference>
<evidence type="ECO:0000256" key="8">
    <source>
        <dbReference type="ARBA" id="ARBA00022777"/>
    </source>
</evidence>
<evidence type="ECO:0000256" key="3">
    <source>
        <dbReference type="ARBA" id="ARBA00022475"/>
    </source>
</evidence>
<dbReference type="CDD" id="cd00212">
    <property type="entry name" value="PTS_IIB_glc"/>
    <property type="match status" value="1"/>
</dbReference>
<dbReference type="GO" id="GO:0016301">
    <property type="term" value="F:kinase activity"/>
    <property type="evidence" value="ECO:0007669"/>
    <property type="project" value="UniProtKB-KW"/>
</dbReference>
<evidence type="ECO:0000256" key="4">
    <source>
        <dbReference type="ARBA" id="ARBA00022597"/>
    </source>
</evidence>
<evidence type="ECO:0000256" key="11">
    <source>
        <dbReference type="PROSITE-ProRule" id="PRU00421"/>
    </source>
</evidence>
<reference evidence="15 16" key="1">
    <citation type="journal article" date="2009" name="Stand. Genomic Sci.">
        <title>Complete genome sequence of Streptobacillus moniliformis type strain (9901T).</title>
        <authorList>
            <person name="Nolan M."/>
            <person name="Gronow S."/>
            <person name="Lapidus A."/>
            <person name="Ivanova N."/>
            <person name="Copeland A."/>
            <person name="Lucas S."/>
            <person name="Del Rio T.G."/>
            <person name="Chen F."/>
            <person name="Tice H."/>
            <person name="Pitluck S."/>
            <person name="Cheng J.F."/>
            <person name="Sims D."/>
            <person name="Meincke L."/>
            <person name="Bruce D."/>
            <person name="Goodwin L."/>
            <person name="Brettin T."/>
            <person name="Han C."/>
            <person name="Detter J.C."/>
            <person name="Ovchinikova G."/>
            <person name="Pati A."/>
            <person name="Mavromatis K."/>
            <person name="Mikhailova N."/>
            <person name="Chen A."/>
            <person name="Palaniappan K."/>
            <person name="Land M."/>
            <person name="Hauser L."/>
            <person name="Chang Y.J."/>
            <person name="Jeffries C.D."/>
            <person name="Rohde M."/>
            <person name="Sproer C."/>
            <person name="Goker M."/>
            <person name="Bristow J."/>
            <person name="Eisen J.A."/>
            <person name="Markowitz V."/>
            <person name="Hugenholtz P."/>
            <person name="Kyrpides N.C."/>
            <person name="Klenk H.P."/>
            <person name="Chain P."/>
        </authorList>
    </citation>
    <scope>NUCLEOTIDE SEQUENCE [LARGE SCALE GENOMIC DNA]</scope>
    <source>
        <strain evidence="16">ATCC 14647 / DSM 12112 / NCTC 10651 / 9901</strain>
    </source>
</reference>
<feature type="domain" description="PTS EIIC type-1" evidence="14">
    <location>
        <begin position="3"/>
        <end position="442"/>
    </location>
</feature>
<feature type="transmembrane region" description="Helical" evidence="12">
    <location>
        <begin position="149"/>
        <end position="171"/>
    </location>
</feature>
<keyword evidence="2" id="KW-0813">Transport</keyword>
<dbReference type="Gene3D" id="3.30.1360.60">
    <property type="entry name" value="Glucose permease domain IIB"/>
    <property type="match status" value="1"/>
</dbReference>
<evidence type="ECO:0000313" key="16">
    <source>
        <dbReference type="Proteomes" id="UP000002072"/>
    </source>
</evidence>
<dbReference type="InterPro" id="IPR003352">
    <property type="entry name" value="PTS_EIIC"/>
</dbReference>
<keyword evidence="6" id="KW-0598">Phosphotransferase system</keyword>
<protein>
    <submittedName>
        <fullName evidence="15">PTS system, glucose-like IIB subunint</fullName>
    </submittedName>
</protein>
<dbReference type="GO" id="GO:0009401">
    <property type="term" value="P:phosphoenolpyruvate-dependent sugar phosphotransferase system"/>
    <property type="evidence" value="ECO:0007669"/>
    <property type="project" value="UniProtKB-KW"/>
</dbReference>
<organism evidence="15 16">
    <name type="scientific">Streptobacillus moniliformis (strain ATCC 14647 / DSM 12112 / NCTC 10651 / 9901)</name>
    <dbReference type="NCBI Taxonomy" id="519441"/>
    <lineage>
        <taxon>Bacteria</taxon>
        <taxon>Fusobacteriati</taxon>
        <taxon>Fusobacteriota</taxon>
        <taxon>Fusobacteriia</taxon>
        <taxon>Fusobacteriales</taxon>
        <taxon>Leptotrichiaceae</taxon>
        <taxon>Streptobacillus</taxon>
    </lineage>
</organism>
<dbReference type="GO" id="GO:0090563">
    <property type="term" value="F:protein-phosphocysteine-sugar phosphotransferase activity"/>
    <property type="evidence" value="ECO:0007669"/>
    <property type="project" value="TreeGrafter"/>
</dbReference>
<evidence type="ECO:0000256" key="1">
    <source>
        <dbReference type="ARBA" id="ARBA00004651"/>
    </source>
</evidence>
<proteinExistence type="predicted"/>
<dbReference type="InterPro" id="IPR013013">
    <property type="entry name" value="PTS_EIIC_1"/>
</dbReference>
<dbReference type="InterPro" id="IPR050429">
    <property type="entry name" value="PTS_Glucose_EIICBA"/>
</dbReference>
<accession>D1AWS5</accession>
<dbReference type="STRING" id="519441.Smon_0267"/>
<evidence type="ECO:0000313" key="15">
    <source>
        <dbReference type="EMBL" id="ACZ00751.1"/>
    </source>
</evidence>
<dbReference type="SUPFAM" id="SSF55604">
    <property type="entry name" value="Glucose permease domain IIB"/>
    <property type="match status" value="1"/>
</dbReference>
<feature type="transmembrane region" description="Helical" evidence="12">
    <location>
        <begin position="303"/>
        <end position="322"/>
    </location>
</feature>
<dbReference type="OrthoDB" id="9764327at2"/>
<dbReference type="Proteomes" id="UP000002072">
    <property type="component" value="Chromosome"/>
</dbReference>
<dbReference type="PROSITE" id="PS01035">
    <property type="entry name" value="PTS_EIIB_TYPE_1_CYS"/>
    <property type="match status" value="1"/>
</dbReference>
<dbReference type="InterPro" id="IPR001996">
    <property type="entry name" value="PTS_IIB_1"/>
</dbReference>
<dbReference type="GO" id="GO:0005886">
    <property type="term" value="C:plasma membrane"/>
    <property type="evidence" value="ECO:0007669"/>
    <property type="project" value="UniProtKB-SubCell"/>
</dbReference>
<keyword evidence="5" id="KW-0808">Transferase</keyword>
<dbReference type="PANTHER" id="PTHR30009">
    <property type="entry name" value="CYTOCHROME C-TYPE SYNTHESIS PROTEIN AND PTS TRANSMEMBRANE COMPONENT"/>
    <property type="match status" value="1"/>
</dbReference>
<feature type="active site" description="Phosphocysteine intermediate; for EIIB activity" evidence="11">
    <location>
        <position position="482"/>
    </location>
</feature>
<feature type="transmembrane region" description="Helical" evidence="12">
    <location>
        <begin position="20"/>
        <end position="42"/>
    </location>
</feature>
<dbReference type="Pfam" id="PF00367">
    <property type="entry name" value="PTS_EIIB"/>
    <property type="match status" value="1"/>
</dbReference>
<comment type="subcellular location">
    <subcellularLocation>
        <location evidence="1">Cell membrane</location>
        <topology evidence="1">Multi-pass membrane protein</topology>
    </subcellularLocation>
</comment>
<evidence type="ECO:0000259" key="14">
    <source>
        <dbReference type="PROSITE" id="PS51103"/>
    </source>
</evidence>
<sequence length="538" mass="59117">MKNNFFSVLQKIGRAFMLPIAVLPMAGILLGIGGSFTNPVLINTYNLTFLAPGTPLNYLMQLFFNIGLFVFSNLPLLFAVGVAIGMANKNKETAALSAVLGFLLFHTIINTILTFKGITPDKVTFDALIATGLSETSARGTAALYARELGIFTLQTGVFGGIITGITSAIITNKFSDKKLPDYLAFFSGNRLVPVITILIFIPIATIIQFIWPTIFLLIVKAGELFAATGAIGTFFYGSTMRLLNIFGLHHAIYPLFWYTQLGGYEEVAGVMVSGGQNIFFAQLADPTIAHFSAAATKTMTGGFLPMMFGLPAAALAMYHTAKSENKSLVKGILLSAALTSFLTGITEPIEFTFLFVAPVLYVIHALLEGLSYLLMYVLNVAVGITFSRGIIDFTFFGLLQGPAKTSYQWILILGPIYSFIYYFVFKYLIIKFNFSTPGREGGENKLYTRADYNESKEDNFMIDEIVNNLGGIENIEHIDACITRLRVTVKDPKKVSDDEKWISLKAKGVIRSGNGVQLIYGTQADIYKNKIRNKYKI</sequence>
<dbReference type="PANTHER" id="PTHR30009:SF12">
    <property type="entry name" value="PHOSPHOTRANSFERASE IIC COMPONENT GLVC"/>
    <property type="match status" value="1"/>
</dbReference>
<dbReference type="eggNOG" id="COG1264">
    <property type="taxonomic scope" value="Bacteria"/>
</dbReference>
<evidence type="ECO:0000259" key="13">
    <source>
        <dbReference type="PROSITE" id="PS51098"/>
    </source>
</evidence>
<feature type="transmembrane region" description="Helical" evidence="12">
    <location>
        <begin position="94"/>
        <end position="115"/>
    </location>
</feature>
<keyword evidence="3" id="KW-1003">Cell membrane</keyword>
<evidence type="ECO:0000256" key="6">
    <source>
        <dbReference type="ARBA" id="ARBA00022683"/>
    </source>
</evidence>
<dbReference type="HOGENOM" id="CLU_012312_1_0_0"/>